<comment type="caution">
    <text evidence="1">The sequence shown here is derived from an EMBL/GenBank/DDBJ whole genome shotgun (WGS) entry which is preliminary data.</text>
</comment>
<sequence length="60" mass="6775">MSEICNSTSPWDTAPQVELIKMIAILGQLWNPEMSDEETLNAYQLVMNPLEEIPGKIEVL</sequence>
<dbReference type="Proteomes" id="UP000229574">
    <property type="component" value="Unassembled WGS sequence"/>
</dbReference>
<proteinExistence type="predicted"/>
<protein>
    <submittedName>
        <fullName evidence="1">Uncharacterized protein</fullName>
    </submittedName>
</protein>
<name>A0A2H0WZP1_9BACT</name>
<accession>A0A2H0WZP1</accession>
<evidence type="ECO:0000313" key="2">
    <source>
        <dbReference type="Proteomes" id="UP000229574"/>
    </source>
</evidence>
<gene>
    <name evidence="1" type="ORF">COT54_01050</name>
</gene>
<dbReference type="EMBL" id="PEYY01000042">
    <property type="protein sequence ID" value="PIS18114.1"/>
    <property type="molecule type" value="Genomic_DNA"/>
</dbReference>
<reference evidence="2" key="1">
    <citation type="submission" date="2017-09" db="EMBL/GenBank/DDBJ databases">
        <title>Depth-based differentiation of microbial function through sediment-hosted aquifers and enrichment of novel symbionts in the deep terrestrial subsurface.</title>
        <authorList>
            <person name="Probst A.J."/>
            <person name="Ladd B."/>
            <person name="Jarett J.K."/>
            <person name="Geller-Mcgrath D.E."/>
            <person name="Sieber C.M.K."/>
            <person name="Emerson J.B."/>
            <person name="Anantharaman K."/>
            <person name="Thomas B.C."/>
            <person name="Malmstrom R."/>
            <person name="Stieglmeier M."/>
            <person name="Klingl A."/>
            <person name="Woyke T."/>
            <person name="Ryan C.M."/>
            <person name="Banfield J.F."/>
        </authorList>
    </citation>
    <scope>NUCLEOTIDE SEQUENCE [LARGE SCALE GENOMIC DNA]</scope>
</reference>
<organism evidence="1 2">
    <name type="scientific">Candidatus Collierbacteria bacterium CG09_land_8_20_14_0_10_46_12</name>
    <dbReference type="NCBI Taxonomy" id="1974533"/>
    <lineage>
        <taxon>Bacteria</taxon>
        <taxon>Candidatus Collieribacteriota</taxon>
    </lineage>
</organism>
<evidence type="ECO:0000313" key="1">
    <source>
        <dbReference type="EMBL" id="PIS18114.1"/>
    </source>
</evidence>
<feature type="non-terminal residue" evidence="1">
    <location>
        <position position="60"/>
    </location>
</feature>
<dbReference type="AlphaFoldDB" id="A0A2H0WZP1"/>